<evidence type="ECO:0008006" key="3">
    <source>
        <dbReference type="Google" id="ProtNLM"/>
    </source>
</evidence>
<organism evidence="1 2">
    <name type="scientific">Autumnicola tepida</name>
    <dbReference type="NCBI Taxonomy" id="3075595"/>
    <lineage>
        <taxon>Bacteria</taxon>
        <taxon>Pseudomonadati</taxon>
        <taxon>Bacteroidota</taxon>
        <taxon>Flavobacteriia</taxon>
        <taxon>Flavobacteriales</taxon>
        <taxon>Flavobacteriaceae</taxon>
        <taxon>Autumnicola</taxon>
    </lineage>
</organism>
<proteinExistence type="predicted"/>
<dbReference type="EMBL" id="JAVRHQ010000001">
    <property type="protein sequence ID" value="MDT0641589.1"/>
    <property type="molecule type" value="Genomic_DNA"/>
</dbReference>
<reference evidence="1 2" key="1">
    <citation type="submission" date="2023-09" db="EMBL/GenBank/DDBJ databases">
        <authorList>
            <person name="Rey-Velasco X."/>
        </authorList>
    </citation>
    <scope>NUCLEOTIDE SEQUENCE [LARGE SCALE GENOMIC DNA]</scope>
    <source>
        <strain evidence="1 2">F363</strain>
    </source>
</reference>
<evidence type="ECO:0000313" key="1">
    <source>
        <dbReference type="EMBL" id="MDT0641589.1"/>
    </source>
</evidence>
<name>A0ABU3C5H8_9FLAO</name>
<comment type="caution">
    <text evidence="1">The sequence shown here is derived from an EMBL/GenBank/DDBJ whole genome shotgun (WGS) entry which is preliminary data.</text>
</comment>
<dbReference type="PROSITE" id="PS51257">
    <property type="entry name" value="PROKAR_LIPOPROTEIN"/>
    <property type="match status" value="1"/>
</dbReference>
<dbReference type="RefSeq" id="WP_311533297.1">
    <property type="nucleotide sequence ID" value="NZ_JAVRHQ010000001.1"/>
</dbReference>
<gene>
    <name evidence="1" type="ORF">RM553_01975</name>
</gene>
<accession>A0ABU3C5H8</accession>
<protein>
    <recommendedName>
        <fullName evidence="3">Lipoprotein</fullName>
    </recommendedName>
</protein>
<evidence type="ECO:0000313" key="2">
    <source>
        <dbReference type="Proteomes" id="UP001262889"/>
    </source>
</evidence>
<sequence length="526" mass="59981">MKKNYFLLLVVIAFYACSKEEYNSVEDEKLVPEYSVENVMFKNKKMPSSLKNIFSKIEEGRNEIFNDSILYLEEYDVEVVLTSSFNVSKGSYDSYTFPTIQRLDEPIKNLLFSKNKNGDYDAYLVEYGYSKNDLTELDFEEIPKKFKITPLQLDLTALTKQPISYFFCTYEYFWTPDQGQLVGVGNTELGRWVLIARQCFTITYENNGTVGFTIDYEEGTANYSTGSIGVATIPMDPVITPFDDEEMARMEYVAGILGLNNVQKSWFKTHVQSLAVVNFLEENAFSAEAVAFGKKATLALIHGDYVDFSYQVILSESFKNNSCLNGVYQDMGNASAFNTYLNNFDGDMSVANLTFDSSPTLPVNINAETSAPENYMITITFNENNLTRPRLSVARTLIHEIIHAEMFRKLLSVWQHPSLDGITYTDIVAMKEDYPGLVDYYTRWKNNVPQGMDATSAQHQAMAQHYRNVIINSLKEFDDSYSDDVYEALSWVGLKNSIAWNNLSQAQKNSINSTLYNFENNNQNCQ</sequence>
<dbReference type="Proteomes" id="UP001262889">
    <property type="component" value="Unassembled WGS sequence"/>
</dbReference>
<keyword evidence="2" id="KW-1185">Reference proteome</keyword>